<feature type="repeat" description="ANK" evidence="1">
    <location>
        <begin position="1052"/>
        <end position="1084"/>
    </location>
</feature>
<feature type="repeat" description="ANK" evidence="1">
    <location>
        <begin position="641"/>
        <end position="669"/>
    </location>
</feature>
<dbReference type="KEGG" id="nhe:NECHADRAFT_82615"/>
<reference evidence="3 4" key="1">
    <citation type="journal article" date="2009" name="PLoS Genet.">
        <title>The genome of Nectria haematococca: contribution of supernumerary chromosomes to gene expansion.</title>
        <authorList>
            <person name="Coleman J.J."/>
            <person name="Rounsley S.D."/>
            <person name="Rodriguez-Carres M."/>
            <person name="Kuo A."/>
            <person name="Wasmann C.C."/>
            <person name="Grimwood J."/>
            <person name="Schmutz J."/>
            <person name="Taga M."/>
            <person name="White G.J."/>
            <person name="Zhou S."/>
            <person name="Schwartz D.C."/>
            <person name="Freitag M."/>
            <person name="Ma L.J."/>
            <person name="Danchin E.G."/>
            <person name="Henrissat B."/>
            <person name="Coutinho P.M."/>
            <person name="Nelson D.R."/>
            <person name="Straney D."/>
            <person name="Napoli C.A."/>
            <person name="Barker B.M."/>
            <person name="Gribskov M."/>
            <person name="Rep M."/>
            <person name="Kroken S."/>
            <person name="Molnar I."/>
            <person name="Rensing C."/>
            <person name="Kennell J.C."/>
            <person name="Zamora J."/>
            <person name="Farman M.L."/>
            <person name="Selker E.U."/>
            <person name="Salamov A."/>
            <person name="Shapiro H."/>
            <person name="Pangilinan J."/>
            <person name="Lindquist E."/>
            <person name="Lamers C."/>
            <person name="Grigoriev I.V."/>
            <person name="Geiser D.M."/>
            <person name="Covert S.F."/>
            <person name="Temporini E."/>
            <person name="Vanetten H.D."/>
        </authorList>
    </citation>
    <scope>NUCLEOTIDE SEQUENCE [LARGE SCALE GENOMIC DNA]</scope>
    <source>
        <strain evidence="4">ATCC MYA-4622 / CBS 123669 / FGSC 9596 / NRRL 45880 / 77-13-4</strain>
    </source>
</reference>
<dbReference type="GeneID" id="9676993"/>
<sequence>MASHGRTNFKHPSPRVSHVLESDAIESVSSPKPQDNDFSQPFYSPPATPFHTSFSPSEQAVDFGVGYLDIAPLVGNAEQVMPAQDQSRMSLTMEPMNPVFFDNPAVFNIVSEPPLEEAHEQRMKLAKPQSTEDRLLQHLPLIRHEYLTQGQLCYQLKKWGISKNIGQKTWQHIGRKIEKRKREGKESEVIHCGKRMKPSTTNKAINRHRETNIFTQISQRHSSLPSPTNPYLNVCTPQPLAMEFNWPNSLPWFKFRETYETLTLNFQRSDNSHLSSTDHLQGVHMATFDLITEYQFKRVHSVNVQPCISRLAANIGRAMPEWYPGEHLQTTQAIVQRPARESIHHYLKFIIYQISNNLPQFTDKKSWSKFRDLLIGIGILRIDLGGPYQQDATIKAFVEGLFRNEMIWGRFGDEGHDLNFVTWLLKSGQDPNTAVMLGVEDDVEQATPLQAAASGGFEKLVDLLLTFHADMSPSRQYPVSVVTLLMRAIRPDALKLRIIKRLFQHDDSINREGILHAAIELRDMDFVHEILRLDIDVTKTFERKSLPFYEENALSVALATGKDFTDVILQHVLPHDLFKLVTVDVFIAVAVEGDDDAISRLHNIRPVGSGRNQCGITPLEAAVYAGRLSTCKVLLALYNGLSPTLLFLAALGGHEDVLQLLIREGADVNGIVDPAVCGEFREGNGPPLKKDVFKTGSSPTIVYMMQRVPAEDLGVSSLNCFSVLIEKGAKMTSGAVSWSAEGCAVRPLLAALGAGGSPDEKNPSGKSALQSALHETPDWSKASSAQRRFKTVQALLKNGAKLLGGEVASAIRLQDESLIELLLSSGAGLKDTSNEGVSRLEIAIAFGSQEMVRQMREACSGQYDPGSLCAAVQARDLPLVDSLLSNRPRKANCHLLEGTAVGVAARSGDSDLLRKLLHHLQLDGEPILALLPRVQRDCERQVGKRLFWRQSFRRRPYTCTKHSPLALAALGTDTTGFRELLGAGCRADLLTWIFIAQTENFLCLEMLSEYQQRLDNLPGSGKPLFPAIRRKNKQLVQALLKAGANVNDYGTRSWSPLQMSVMAGNLELVSCLLERGAKVNAPPSFDRGATALQVAAMKGYLGLARHLLDCGARVNARGADWHGRTALEGAAERGRLDMLELLIRDALTTGNGRRQFIRAVKFATEGGYYAAADLLRRSREWTEEDEHLFVSEDLIDREGNYRELGCCDEIHGSGTECIRDSRESKDSCSESEDKCSESEDSYFESEDSCSESEDSCSESEDSCSESEDSCSESGDAYSDSSEV</sequence>
<dbReference type="OMA" id="LHYHYLL"/>
<feature type="repeat" description="ANK" evidence="1">
    <location>
        <begin position="1087"/>
        <end position="1119"/>
    </location>
</feature>
<gene>
    <name evidence="3" type="ORF">NECHADRAFT_82615</name>
</gene>
<keyword evidence="1" id="KW-0040">ANK repeat</keyword>
<dbReference type="PANTHER" id="PTHR24133">
    <property type="entry name" value="ANKYRIN DOMAIN-CONTAINING"/>
    <property type="match status" value="1"/>
</dbReference>
<protein>
    <recommendedName>
        <fullName evidence="5">Clr5 domain-containing protein</fullName>
    </recommendedName>
</protein>
<keyword evidence="4" id="KW-1185">Reference proteome</keyword>
<dbReference type="SUPFAM" id="SSF48403">
    <property type="entry name" value="Ankyrin repeat"/>
    <property type="match status" value="2"/>
</dbReference>
<proteinExistence type="predicted"/>
<dbReference type="eggNOG" id="KOG4177">
    <property type="taxonomic scope" value="Eukaryota"/>
</dbReference>
<organism evidence="3 4">
    <name type="scientific">Fusarium vanettenii (strain ATCC MYA-4622 / CBS 123669 / FGSC 9596 / NRRL 45880 / 77-13-4)</name>
    <name type="common">Fusarium solani subsp. pisi</name>
    <dbReference type="NCBI Taxonomy" id="660122"/>
    <lineage>
        <taxon>Eukaryota</taxon>
        <taxon>Fungi</taxon>
        <taxon>Dikarya</taxon>
        <taxon>Ascomycota</taxon>
        <taxon>Pezizomycotina</taxon>
        <taxon>Sordariomycetes</taxon>
        <taxon>Hypocreomycetidae</taxon>
        <taxon>Hypocreales</taxon>
        <taxon>Nectriaceae</taxon>
        <taxon>Fusarium</taxon>
        <taxon>Fusarium solani species complex</taxon>
        <taxon>Fusarium vanettenii</taxon>
    </lineage>
</organism>
<dbReference type="RefSeq" id="XP_003049340.1">
    <property type="nucleotide sequence ID" value="XM_003049294.1"/>
</dbReference>
<feature type="compositionally biased region" description="Basic and acidic residues" evidence="2">
    <location>
        <begin position="1225"/>
        <end position="1237"/>
    </location>
</feature>
<dbReference type="PROSITE" id="PS50297">
    <property type="entry name" value="ANK_REP_REGION"/>
    <property type="match status" value="3"/>
</dbReference>
<dbReference type="PANTHER" id="PTHR24133:SF40">
    <property type="entry name" value="ANKYRIN REPEAT DOMAIN 44"/>
    <property type="match status" value="1"/>
</dbReference>
<feature type="region of interest" description="Disordered" evidence="2">
    <location>
        <begin position="1225"/>
        <end position="1283"/>
    </location>
</feature>
<dbReference type="VEuPathDB" id="FungiDB:NECHADRAFT_82615"/>
<feature type="compositionally biased region" description="Polar residues" evidence="2">
    <location>
        <begin position="27"/>
        <end position="42"/>
    </location>
</feature>
<dbReference type="HOGENOM" id="CLU_008198_1_0_1"/>
<evidence type="ECO:0008006" key="5">
    <source>
        <dbReference type="Google" id="ProtNLM"/>
    </source>
</evidence>
<feature type="region of interest" description="Disordered" evidence="2">
    <location>
        <begin position="755"/>
        <end position="777"/>
    </location>
</feature>
<dbReference type="Proteomes" id="UP000005206">
    <property type="component" value="Chromosome 7"/>
</dbReference>
<dbReference type="Pfam" id="PF12796">
    <property type="entry name" value="Ank_2"/>
    <property type="match status" value="2"/>
</dbReference>
<dbReference type="InterPro" id="IPR036770">
    <property type="entry name" value="Ankyrin_rpt-contain_sf"/>
</dbReference>
<dbReference type="InterPro" id="IPR002110">
    <property type="entry name" value="Ankyrin_rpt"/>
</dbReference>
<feature type="compositionally biased region" description="Acidic residues" evidence="2">
    <location>
        <begin position="1238"/>
        <end position="1270"/>
    </location>
</feature>
<dbReference type="InterPro" id="IPR052391">
    <property type="entry name" value="E3_Ligase-Neurotoxin"/>
</dbReference>
<dbReference type="PROSITE" id="PS50088">
    <property type="entry name" value="ANK_REPEAT"/>
    <property type="match status" value="3"/>
</dbReference>
<dbReference type="OrthoDB" id="539213at2759"/>
<dbReference type="EMBL" id="GG698902">
    <property type="protein sequence ID" value="EEU43627.1"/>
    <property type="molecule type" value="Genomic_DNA"/>
</dbReference>
<evidence type="ECO:0000256" key="2">
    <source>
        <dbReference type="SAM" id="MobiDB-lite"/>
    </source>
</evidence>
<evidence type="ECO:0000313" key="4">
    <source>
        <dbReference type="Proteomes" id="UP000005206"/>
    </source>
</evidence>
<dbReference type="Gene3D" id="1.25.40.20">
    <property type="entry name" value="Ankyrin repeat-containing domain"/>
    <property type="match status" value="3"/>
</dbReference>
<feature type="region of interest" description="Disordered" evidence="2">
    <location>
        <begin position="25"/>
        <end position="55"/>
    </location>
</feature>
<accession>C7YXQ8</accession>
<name>C7YXQ8_FUSV7</name>
<evidence type="ECO:0000313" key="3">
    <source>
        <dbReference type="EMBL" id="EEU43627.1"/>
    </source>
</evidence>
<dbReference type="InParanoid" id="C7YXQ8"/>
<dbReference type="SMART" id="SM00248">
    <property type="entry name" value="ANK"/>
    <property type="match status" value="11"/>
</dbReference>
<evidence type="ECO:0000256" key="1">
    <source>
        <dbReference type="PROSITE-ProRule" id="PRU00023"/>
    </source>
</evidence>